<protein>
    <submittedName>
        <fullName evidence="2">Nucleoside kinase</fullName>
    </submittedName>
</protein>
<dbReference type="Proteomes" id="UP000779508">
    <property type="component" value="Unassembled WGS sequence"/>
</dbReference>
<dbReference type="CDD" id="cd02028">
    <property type="entry name" value="UMPK_like"/>
    <property type="match status" value="1"/>
</dbReference>
<keyword evidence="3" id="KW-1185">Reference proteome</keyword>
<evidence type="ECO:0000313" key="3">
    <source>
        <dbReference type="Proteomes" id="UP000779508"/>
    </source>
</evidence>
<evidence type="ECO:0000313" key="2">
    <source>
        <dbReference type="EMBL" id="MBU5677031.1"/>
    </source>
</evidence>
<proteinExistence type="predicted"/>
<dbReference type="EMBL" id="JAHLQK010000004">
    <property type="protein sequence ID" value="MBU5677031.1"/>
    <property type="molecule type" value="Genomic_DNA"/>
</dbReference>
<keyword evidence="2" id="KW-0808">Transferase</keyword>
<evidence type="ECO:0000259" key="1">
    <source>
        <dbReference type="SMART" id="SM00382"/>
    </source>
</evidence>
<keyword evidence="2" id="KW-0418">Kinase</keyword>
<name>A0ABS6G3G3_9FIRM</name>
<feature type="domain" description="AAA+ ATPase" evidence="1">
    <location>
        <begin position="292"/>
        <end position="453"/>
    </location>
</feature>
<dbReference type="SMART" id="SM00382">
    <property type="entry name" value="AAA"/>
    <property type="match status" value="1"/>
</dbReference>
<dbReference type="CDD" id="cd01667">
    <property type="entry name" value="TGS_ThrRS"/>
    <property type="match status" value="1"/>
</dbReference>
<dbReference type="InterPro" id="IPR003593">
    <property type="entry name" value="AAA+_ATPase"/>
</dbReference>
<reference evidence="2 3" key="1">
    <citation type="submission" date="2021-06" db="EMBL/GenBank/DDBJ databases">
        <authorList>
            <person name="Sun Q."/>
            <person name="Li D."/>
        </authorList>
    </citation>
    <scope>NUCLEOTIDE SEQUENCE [LARGE SCALE GENOMIC DNA]</scope>
    <source>
        <strain evidence="2 3">MSJ-5</strain>
    </source>
</reference>
<accession>A0ABS6G3G3</accession>
<dbReference type="InterPro" id="IPR006083">
    <property type="entry name" value="PRK/URK"/>
</dbReference>
<dbReference type="PANTHER" id="PTHR10285">
    <property type="entry name" value="URIDINE KINASE"/>
    <property type="match status" value="1"/>
</dbReference>
<dbReference type="Pfam" id="PF00485">
    <property type="entry name" value="PRK"/>
    <property type="match status" value="1"/>
</dbReference>
<dbReference type="RefSeq" id="WP_216417430.1">
    <property type="nucleotide sequence ID" value="NZ_JAHLQK010000004.1"/>
</dbReference>
<organism evidence="2 3">
    <name type="scientific">Alkaliphilus flagellatus</name>
    <dbReference type="NCBI Taxonomy" id="2841507"/>
    <lineage>
        <taxon>Bacteria</taxon>
        <taxon>Bacillati</taxon>
        <taxon>Bacillota</taxon>
        <taxon>Clostridia</taxon>
        <taxon>Peptostreptococcales</taxon>
        <taxon>Natronincolaceae</taxon>
        <taxon>Alkaliphilus</taxon>
    </lineage>
</organism>
<dbReference type="GO" id="GO:0016301">
    <property type="term" value="F:kinase activity"/>
    <property type="evidence" value="ECO:0007669"/>
    <property type="project" value="UniProtKB-KW"/>
</dbReference>
<sequence>MIQDKEQCTIKVTLENEGSFQYEKGISLEEISYDFQKNEPYQIVAAIVDNQLRELSYSLNEDCDIKFINECSPIGARIYQRSLSFIFIRACMELFSGCRVSVEHSLSKGLYCEVHYKRQIDEADTQRIEYRMKEIVEEDVPLTKNRIPVDEAIDIFREYGQMGKVNLMKYREKPYINIYQCGWLKNYFYGYMVPSTRYMKKFELKFYSPGIIIQLPIKEADGQIPNFEEQPKLFKVFRETEKWGEILEIDHVATLNDLIVTRKEGEFIRIAEALHEKKIAQIADTITEHIDEKKLILIAGPSSSGKTTFSKRLEIQLKVNGLKPVSISLDDYFVNREDTPLDDKGEFDFEALNAIDLELFNRDLKRILAGEEVEIPTFNFHLGKREYKGNKIKINKDQPLILEGIHCLNDKLTESIPRNKKFKIYISALTQLNIDEHNRIPTTDTRLIRRLVRDSKFRSNDANRTLFLWQSVRRGEEKNIFPFQEEADVMFNSALFYELSILKKYAEPLLRQVDTTSPYHAEAKRLLKFLNYFVNLEKEEDVPKTSILREFIDGGSFH</sequence>
<gene>
    <name evidence="2" type="ORF">KQI88_11480</name>
</gene>
<comment type="caution">
    <text evidence="2">The sequence shown here is derived from an EMBL/GenBank/DDBJ whole genome shotgun (WGS) entry which is preliminary data.</text>
</comment>